<feature type="domain" description="Disease resistance N-terminal" evidence="5">
    <location>
        <begin position="5"/>
        <end position="95"/>
    </location>
</feature>
<organism evidence="8 9">
    <name type="scientific">Trema orientale</name>
    <name type="common">Charcoal tree</name>
    <name type="synonym">Celtis orientalis</name>
    <dbReference type="NCBI Taxonomy" id="63057"/>
    <lineage>
        <taxon>Eukaryota</taxon>
        <taxon>Viridiplantae</taxon>
        <taxon>Streptophyta</taxon>
        <taxon>Embryophyta</taxon>
        <taxon>Tracheophyta</taxon>
        <taxon>Spermatophyta</taxon>
        <taxon>Magnoliopsida</taxon>
        <taxon>eudicotyledons</taxon>
        <taxon>Gunneridae</taxon>
        <taxon>Pentapetalae</taxon>
        <taxon>rosids</taxon>
        <taxon>fabids</taxon>
        <taxon>Rosales</taxon>
        <taxon>Cannabaceae</taxon>
        <taxon>Trema</taxon>
    </lineage>
</organism>
<name>A0A2P5C7F4_TREOI</name>
<feature type="domain" description="NB-ARC" evidence="4">
    <location>
        <begin position="176"/>
        <end position="354"/>
    </location>
</feature>
<sequence length="893" mass="103006">MEETFLSPVINTLATLLLEEVKALKGVHGDIKSIKDELDIIQPLLKDADNKLKKGGMSDTVRAWMKQIREEASHIEDVIDEYRHHAEQQKKLRNNGFTVNSLCNACHFIKDLKQRHDIASEIKSIKQSLGEIYRRAQGCGLRPLEEGSSSRTTDVEADNHRLQSLFMEKEELVGIESKMKELVETLVEGPSERSVISLVGEGGVGKTTLVKQVYDYDVVQRHFESARAWITVSSPFNLKKILKKMKDEICKKEDKIPGEKTEEVEKLIEYLRRYLQTKRYMIIFDDVWQENFWEKIKHALPNNNQGSRIIITTRNSKIANSCKETPHDLIQNLKRWSDLGFAWELFCKKAFRHEQGKCPEELKQLSSEIVSKCQGLPLVIAAIASLLSTKEKVSFEWKIVLDDLNSKAEPNTEQIARIPEILSLSYYDLPHYLRSCFLYFGLFPKDYQIKDERLYRLWIADGFIKEKRSKTMEEVAEQYLNELVQRNLVICDPQQSVGEGTGFRVHDLMRDVILARAEEVCFYQIWDERNSESRVTARRLTICGSTKKFLKNVKSTGVRSIFFFDVDDHLTESFIASLSKKFKFLEVLDFGNVSLDTLPKQLGNLFQLKYLSLKSTKIKMLPKSISMLQNLESLDIRDTLIHELPNEINKLTNLKYLLAYSYNNEAPGSFDFVRGVTIQEGFGDLVDLQTLTLLEANDLSLIKELEKLRKLRWLGISKLTRETGRALCTSIGKMDRLERLFITSIDENELLDLELPISHSPQFLRDLVLICRLEKSPVWIPEFRNLRGLGLKFTRLVDEPSKSLKGLANLETLRLGWESYEGKELHFEQGGFQKLTRLTLNGLRKLEVLKIDKGALPLLEVLWIKNCLLLREFPSIQDLPNVKTAVINKKRLL</sequence>
<dbReference type="Pfam" id="PF18052">
    <property type="entry name" value="Rx_N"/>
    <property type="match status" value="1"/>
</dbReference>
<dbReference type="Pfam" id="PF00931">
    <property type="entry name" value="NB-ARC"/>
    <property type="match status" value="1"/>
</dbReference>
<evidence type="ECO:0000259" key="7">
    <source>
        <dbReference type="Pfam" id="PF23598"/>
    </source>
</evidence>
<dbReference type="Gene3D" id="1.10.10.10">
    <property type="entry name" value="Winged helix-like DNA-binding domain superfamily/Winged helix DNA-binding domain"/>
    <property type="match status" value="1"/>
</dbReference>
<feature type="domain" description="Disease resistance R13L4/SHOC-2-like LRR" evidence="7">
    <location>
        <begin position="558"/>
        <end position="865"/>
    </location>
</feature>
<evidence type="ECO:0000259" key="4">
    <source>
        <dbReference type="Pfam" id="PF00931"/>
    </source>
</evidence>
<dbReference type="Gene3D" id="1.10.8.430">
    <property type="entry name" value="Helical domain of apoptotic protease-activating factors"/>
    <property type="match status" value="1"/>
</dbReference>
<dbReference type="FunFam" id="1.10.10.10:FF:000322">
    <property type="entry name" value="Probable disease resistance protein At1g63360"/>
    <property type="match status" value="1"/>
</dbReference>
<dbReference type="Gene3D" id="3.80.10.10">
    <property type="entry name" value="Ribonuclease Inhibitor"/>
    <property type="match status" value="2"/>
</dbReference>
<keyword evidence="9" id="KW-1185">Reference proteome</keyword>
<dbReference type="OrthoDB" id="598235at2759"/>
<dbReference type="InParanoid" id="A0A2P5C7F4"/>
<keyword evidence="1" id="KW-0677">Repeat</keyword>
<evidence type="ECO:0000313" key="9">
    <source>
        <dbReference type="Proteomes" id="UP000237000"/>
    </source>
</evidence>
<dbReference type="InterPro" id="IPR055414">
    <property type="entry name" value="LRR_R13L4/SHOC2-like"/>
</dbReference>
<dbReference type="CDD" id="cd14798">
    <property type="entry name" value="RX-CC_like"/>
    <property type="match status" value="1"/>
</dbReference>
<dbReference type="InterPro" id="IPR002182">
    <property type="entry name" value="NB-ARC"/>
</dbReference>
<dbReference type="FunFam" id="3.40.50.300:FF:001091">
    <property type="entry name" value="Probable disease resistance protein At1g61300"/>
    <property type="match status" value="1"/>
</dbReference>
<dbReference type="InterPro" id="IPR058922">
    <property type="entry name" value="WHD_DRP"/>
</dbReference>
<evidence type="ECO:0000259" key="6">
    <source>
        <dbReference type="Pfam" id="PF23559"/>
    </source>
</evidence>
<protein>
    <submittedName>
        <fullName evidence="8">NB-ARC domain, LRR domain containing protein</fullName>
    </submittedName>
</protein>
<dbReference type="PRINTS" id="PR00364">
    <property type="entry name" value="DISEASERSIST"/>
</dbReference>
<feature type="domain" description="Disease resistance protein winged helix" evidence="6">
    <location>
        <begin position="442"/>
        <end position="513"/>
    </location>
</feature>
<dbReference type="AlphaFoldDB" id="A0A2P5C7F4"/>
<dbReference type="PANTHER" id="PTHR23155:SF1052">
    <property type="entry name" value="DISEASE RESISTANCE PROTEIN RPM1"/>
    <property type="match status" value="1"/>
</dbReference>
<dbReference type="SUPFAM" id="SSF52058">
    <property type="entry name" value="L domain-like"/>
    <property type="match status" value="1"/>
</dbReference>
<dbReference type="Proteomes" id="UP000237000">
    <property type="component" value="Unassembled WGS sequence"/>
</dbReference>
<evidence type="ECO:0000256" key="2">
    <source>
        <dbReference type="ARBA" id="ARBA00022741"/>
    </source>
</evidence>
<dbReference type="Pfam" id="PF23559">
    <property type="entry name" value="WHD_DRP"/>
    <property type="match status" value="1"/>
</dbReference>
<dbReference type="GO" id="GO:0043531">
    <property type="term" value="F:ADP binding"/>
    <property type="evidence" value="ECO:0007669"/>
    <property type="project" value="InterPro"/>
</dbReference>
<dbReference type="InterPro" id="IPR038005">
    <property type="entry name" value="RX-like_CC"/>
</dbReference>
<dbReference type="InterPro" id="IPR032675">
    <property type="entry name" value="LRR_dom_sf"/>
</dbReference>
<proteinExistence type="predicted"/>
<dbReference type="InterPro" id="IPR027417">
    <property type="entry name" value="P-loop_NTPase"/>
</dbReference>
<evidence type="ECO:0000259" key="5">
    <source>
        <dbReference type="Pfam" id="PF18052"/>
    </source>
</evidence>
<dbReference type="Gene3D" id="3.40.50.300">
    <property type="entry name" value="P-loop containing nucleotide triphosphate hydrolases"/>
    <property type="match status" value="1"/>
</dbReference>
<comment type="caution">
    <text evidence="8">The sequence shown here is derived from an EMBL/GenBank/DDBJ whole genome shotgun (WGS) entry which is preliminary data.</text>
</comment>
<dbReference type="InterPro" id="IPR044974">
    <property type="entry name" value="Disease_R_plants"/>
</dbReference>
<reference evidence="9" key="1">
    <citation type="submission" date="2016-06" db="EMBL/GenBank/DDBJ databases">
        <title>Parallel loss of symbiosis genes in relatives of nitrogen-fixing non-legume Parasponia.</title>
        <authorList>
            <person name="Van Velzen R."/>
            <person name="Holmer R."/>
            <person name="Bu F."/>
            <person name="Rutten L."/>
            <person name="Van Zeijl A."/>
            <person name="Liu W."/>
            <person name="Santuari L."/>
            <person name="Cao Q."/>
            <person name="Sharma T."/>
            <person name="Shen D."/>
            <person name="Roswanjaya Y."/>
            <person name="Wardhani T."/>
            <person name="Kalhor M.S."/>
            <person name="Jansen J."/>
            <person name="Van den Hoogen J."/>
            <person name="Gungor B."/>
            <person name="Hartog M."/>
            <person name="Hontelez J."/>
            <person name="Verver J."/>
            <person name="Yang W.-C."/>
            <person name="Schijlen E."/>
            <person name="Repin R."/>
            <person name="Schilthuizen M."/>
            <person name="Schranz E."/>
            <person name="Heidstra R."/>
            <person name="Miyata K."/>
            <person name="Fedorova E."/>
            <person name="Kohlen W."/>
            <person name="Bisseling T."/>
            <person name="Smit S."/>
            <person name="Geurts R."/>
        </authorList>
    </citation>
    <scope>NUCLEOTIDE SEQUENCE [LARGE SCALE GENOMIC DNA]</scope>
    <source>
        <strain evidence="9">cv. RG33-2</strain>
    </source>
</reference>
<dbReference type="InterPro" id="IPR042197">
    <property type="entry name" value="Apaf_helical"/>
</dbReference>
<evidence type="ECO:0000256" key="3">
    <source>
        <dbReference type="ARBA" id="ARBA00022821"/>
    </source>
</evidence>
<dbReference type="Pfam" id="PF23598">
    <property type="entry name" value="LRR_14"/>
    <property type="match status" value="1"/>
</dbReference>
<gene>
    <name evidence="8" type="ORF">TorRG33x02_294870</name>
</gene>
<dbReference type="SUPFAM" id="SSF52540">
    <property type="entry name" value="P-loop containing nucleoside triphosphate hydrolases"/>
    <property type="match status" value="1"/>
</dbReference>
<accession>A0A2P5C7F4</accession>
<keyword evidence="3" id="KW-0611">Plant defense</keyword>
<dbReference type="InterPro" id="IPR036388">
    <property type="entry name" value="WH-like_DNA-bd_sf"/>
</dbReference>
<evidence type="ECO:0000256" key="1">
    <source>
        <dbReference type="ARBA" id="ARBA00022737"/>
    </source>
</evidence>
<dbReference type="Gene3D" id="1.20.5.4130">
    <property type="match status" value="1"/>
</dbReference>
<dbReference type="GO" id="GO:0098542">
    <property type="term" value="P:defense response to other organism"/>
    <property type="evidence" value="ECO:0007669"/>
    <property type="project" value="TreeGrafter"/>
</dbReference>
<dbReference type="EMBL" id="JXTC01000402">
    <property type="protein sequence ID" value="PON56967.1"/>
    <property type="molecule type" value="Genomic_DNA"/>
</dbReference>
<dbReference type="InterPro" id="IPR041118">
    <property type="entry name" value="Rx_N"/>
</dbReference>
<evidence type="ECO:0000313" key="8">
    <source>
        <dbReference type="EMBL" id="PON56967.1"/>
    </source>
</evidence>
<dbReference type="PANTHER" id="PTHR23155">
    <property type="entry name" value="DISEASE RESISTANCE PROTEIN RP"/>
    <property type="match status" value="1"/>
</dbReference>
<keyword evidence="2" id="KW-0547">Nucleotide-binding</keyword>